<name>A0ACC0T7X2_POPTR</name>
<reference evidence="1 2" key="1">
    <citation type="journal article" date="2006" name="Science">
        <title>The genome of black cottonwood, Populus trichocarpa (Torr. &amp; Gray).</title>
        <authorList>
            <person name="Tuskan G.A."/>
            <person name="Difazio S."/>
            <person name="Jansson S."/>
            <person name="Bohlmann J."/>
            <person name="Grigoriev I."/>
            <person name="Hellsten U."/>
            <person name="Putnam N."/>
            <person name="Ralph S."/>
            <person name="Rombauts S."/>
            <person name="Salamov A."/>
            <person name="Schein J."/>
            <person name="Sterck L."/>
            <person name="Aerts A."/>
            <person name="Bhalerao R.R."/>
            <person name="Bhalerao R.P."/>
            <person name="Blaudez D."/>
            <person name="Boerjan W."/>
            <person name="Brun A."/>
            <person name="Brunner A."/>
            <person name="Busov V."/>
            <person name="Campbell M."/>
            <person name="Carlson J."/>
            <person name="Chalot M."/>
            <person name="Chapman J."/>
            <person name="Chen G.L."/>
            <person name="Cooper D."/>
            <person name="Coutinho P.M."/>
            <person name="Couturier J."/>
            <person name="Covert S."/>
            <person name="Cronk Q."/>
            <person name="Cunningham R."/>
            <person name="Davis J."/>
            <person name="Degroeve S."/>
            <person name="Dejardin A."/>
            <person name="Depamphilis C."/>
            <person name="Detter J."/>
            <person name="Dirks B."/>
            <person name="Dubchak I."/>
            <person name="Duplessis S."/>
            <person name="Ehlting J."/>
            <person name="Ellis B."/>
            <person name="Gendler K."/>
            <person name="Goodstein D."/>
            <person name="Gribskov M."/>
            <person name="Grimwood J."/>
            <person name="Groover A."/>
            <person name="Gunter L."/>
            <person name="Hamberger B."/>
            <person name="Heinze B."/>
            <person name="Helariutta Y."/>
            <person name="Henrissat B."/>
            <person name="Holligan D."/>
            <person name="Holt R."/>
            <person name="Huang W."/>
            <person name="Islam-Faridi N."/>
            <person name="Jones S."/>
            <person name="Jones-Rhoades M."/>
            <person name="Jorgensen R."/>
            <person name="Joshi C."/>
            <person name="Kangasjarvi J."/>
            <person name="Karlsson J."/>
            <person name="Kelleher C."/>
            <person name="Kirkpatrick R."/>
            <person name="Kirst M."/>
            <person name="Kohler A."/>
            <person name="Kalluri U."/>
            <person name="Larimer F."/>
            <person name="Leebens-Mack J."/>
            <person name="Leple J.C."/>
            <person name="Locascio P."/>
            <person name="Lou Y."/>
            <person name="Lucas S."/>
            <person name="Martin F."/>
            <person name="Montanini B."/>
            <person name="Napoli C."/>
            <person name="Nelson D.R."/>
            <person name="Nelson C."/>
            <person name="Nieminen K."/>
            <person name="Nilsson O."/>
            <person name="Pereda V."/>
            <person name="Peter G."/>
            <person name="Philippe R."/>
            <person name="Pilate G."/>
            <person name="Poliakov A."/>
            <person name="Razumovskaya J."/>
            <person name="Richardson P."/>
            <person name="Rinaldi C."/>
            <person name="Ritland K."/>
            <person name="Rouze P."/>
            <person name="Ryaboy D."/>
            <person name="Schmutz J."/>
            <person name="Schrader J."/>
            <person name="Segerman B."/>
            <person name="Shin H."/>
            <person name="Siddiqui A."/>
            <person name="Sterky F."/>
            <person name="Terry A."/>
            <person name="Tsai C.J."/>
            <person name="Uberbacher E."/>
            <person name="Unneberg P."/>
            <person name="Vahala J."/>
            <person name="Wall K."/>
            <person name="Wessler S."/>
            <person name="Yang G."/>
            <person name="Yin T."/>
            <person name="Douglas C."/>
            <person name="Marra M."/>
            <person name="Sandberg G."/>
            <person name="Van de Peer Y."/>
            <person name="Rokhsar D."/>
        </authorList>
    </citation>
    <scope>NUCLEOTIDE SEQUENCE [LARGE SCALE GENOMIC DNA]</scope>
    <source>
        <strain evidence="2">cv. Nisqually</strain>
    </source>
</reference>
<evidence type="ECO:0000313" key="2">
    <source>
        <dbReference type="Proteomes" id="UP000006729"/>
    </source>
</evidence>
<proteinExistence type="predicted"/>
<comment type="caution">
    <text evidence="1">The sequence shown here is derived from an EMBL/GenBank/DDBJ whole genome shotgun (WGS) entry which is preliminary data.</text>
</comment>
<dbReference type="Proteomes" id="UP000006729">
    <property type="component" value="Chromosome 3"/>
</dbReference>
<evidence type="ECO:0000313" key="1">
    <source>
        <dbReference type="EMBL" id="KAI9397493.1"/>
    </source>
</evidence>
<organism evidence="1 2">
    <name type="scientific">Populus trichocarpa</name>
    <name type="common">Western balsam poplar</name>
    <name type="synonym">Populus balsamifera subsp. trichocarpa</name>
    <dbReference type="NCBI Taxonomy" id="3694"/>
    <lineage>
        <taxon>Eukaryota</taxon>
        <taxon>Viridiplantae</taxon>
        <taxon>Streptophyta</taxon>
        <taxon>Embryophyta</taxon>
        <taxon>Tracheophyta</taxon>
        <taxon>Spermatophyta</taxon>
        <taxon>Magnoliopsida</taxon>
        <taxon>eudicotyledons</taxon>
        <taxon>Gunneridae</taxon>
        <taxon>Pentapetalae</taxon>
        <taxon>rosids</taxon>
        <taxon>fabids</taxon>
        <taxon>Malpighiales</taxon>
        <taxon>Salicaceae</taxon>
        <taxon>Saliceae</taxon>
        <taxon>Populus</taxon>
    </lineage>
</organism>
<sequence>MFRCSMQRLSAAINRLSRWNWKQCIEIFHLERRVAAIMWWWFGSRESVSFSFLFFLFSIRDSSLVYENLKKIPTS</sequence>
<protein>
    <submittedName>
        <fullName evidence="1">Uncharacterized protein</fullName>
    </submittedName>
</protein>
<dbReference type="EMBL" id="CM009292">
    <property type="protein sequence ID" value="KAI9397493.1"/>
    <property type="molecule type" value="Genomic_DNA"/>
</dbReference>
<gene>
    <name evidence="1" type="ORF">POPTR_003G046101v4</name>
</gene>
<accession>A0ACC0T7X2</accession>
<keyword evidence="2" id="KW-1185">Reference proteome</keyword>